<dbReference type="NCBIfam" id="NF004790">
    <property type="entry name" value="PRK06136.1"/>
    <property type="match status" value="1"/>
</dbReference>
<dbReference type="GO" id="GO:0019354">
    <property type="term" value="P:siroheme biosynthetic process"/>
    <property type="evidence" value="ECO:0007669"/>
    <property type="project" value="UniProtKB-UniRule"/>
</dbReference>
<dbReference type="FunFam" id="3.30.950.10:FF:000001">
    <property type="entry name" value="Siroheme synthase"/>
    <property type="match status" value="1"/>
</dbReference>
<feature type="domain" description="Siroheme synthase central" evidence="21">
    <location>
        <begin position="184"/>
        <end position="209"/>
    </location>
</feature>
<dbReference type="AlphaFoldDB" id="A0A3S4YMC9"/>
<dbReference type="Gene3D" id="3.30.160.110">
    <property type="entry name" value="Siroheme synthase, domain 2"/>
    <property type="match status" value="1"/>
</dbReference>
<dbReference type="GO" id="GO:0051287">
    <property type="term" value="F:NAD binding"/>
    <property type="evidence" value="ECO:0007669"/>
    <property type="project" value="InterPro"/>
</dbReference>
<keyword evidence="10 16" id="KW-0456">Lyase</keyword>
<dbReference type="GO" id="GO:0004851">
    <property type="term" value="F:uroporphyrin-III C-methyltransferase activity"/>
    <property type="evidence" value="ECO:0007669"/>
    <property type="project" value="UniProtKB-UniRule"/>
</dbReference>
<dbReference type="InterPro" id="IPR014776">
    <property type="entry name" value="4pyrrole_Mease_sub2"/>
</dbReference>
<dbReference type="UniPathway" id="UPA00148">
    <property type="reaction ID" value="UER00211"/>
</dbReference>
<evidence type="ECO:0000256" key="9">
    <source>
        <dbReference type="ARBA" id="ARBA00023027"/>
    </source>
</evidence>
<comment type="catalytic activity">
    <reaction evidence="16">
        <text>siroheme + 2 H(+) = sirohydrochlorin + Fe(2+)</text>
        <dbReference type="Rhea" id="RHEA:24360"/>
        <dbReference type="ChEBI" id="CHEBI:15378"/>
        <dbReference type="ChEBI" id="CHEBI:29033"/>
        <dbReference type="ChEBI" id="CHEBI:58351"/>
        <dbReference type="ChEBI" id="CHEBI:60052"/>
        <dbReference type="EC" id="4.99.1.4"/>
    </reaction>
</comment>
<keyword evidence="4 16" id="KW-0169">Cobalamin biosynthesis</keyword>
<evidence type="ECO:0000256" key="12">
    <source>
        <dbReference type="ARBA" id="ARBA00023268"/>
    </source>
</evidence>
<dbReference type="EC" id="4.99.1.4" evidence="16"/>
<comment type="catalytic activity">
    <reaction evidence="16">
        <text>uroporphyrinogen III + 2 S-adenosyl-L-methionine = precorrin-2 + 2 S-adenosyl-L-homocysteine + H(+)</text>
        <dbReference type="Rhea" id="RHEA:32459"/>
        <dbReference type="ChEBI" id="CHEBI:15378"/>
        <dbReference type="ChEBI" id="CHEBI:57308"/>
        <dbReference type="ChEBI" id="CHEBI:57856"/>
        <dbReference type="ChEBI" id="CHEBI:58827"/>
        <dbReference type="ChEBI" id="CHEBI:59789"/>
        <dbReference type="EC" id="2.1.1.107"/>
    </reaction>
</comment>
<dbReference type="SUPFAM" id="SSF51735">
    <property type="entry name" value="NAD(P)-binding Rossmann-fold domains"/>
    <property type="match status" value="1"/>
</dbReference>
<evidence type="ECO:0000256" key="13">
    <source>
        <dbReference type="ARBA" id="ARBA00025705"/>
    </source>
</evidence>
<comment type="similarity">
    <text evidence="16">In the C-terminal section; belongs to the precorrin methyltransferase family.</text>
</comment>
<comment type="function">
    <text evidence="16">Multifunctional enzyme that catalyzes the SAM-dependent methylations of uroporphyrinogen III at position C-2 and C-7 to form precorrin-2 via precorrin-1. Then it catalyzes the NAD-dependent ring dehydrogenation of precorrin-2 to yield sirohydrochlorin. Finally, it catalyzes the ferrochelation of sirohydrochlorin to yield siroheme.</text>
</comment>
<keyword evidence="6 16" id="KW-0808">Transferase</keyword>
<feature type="active site" description="Proton acceptor" evidence="16 17">
    <location>
        <position position="315"/>
    </location>
</feature>
<accession>A0A3S4YMC9</accession>
<comment type="similarity">
    <text evidence="16">In the N-terminal section; belongs to the precorrin-2 dehydrogenase / sirohydrochlorin ferrochelatase family.</text>
</comment>
<dbReference type="InterPro" id="IPR036291">
    <property type="entry name" value="NAD(P)-bd_dom_sf"/>
</dbReference>
<dbReference type="GO" id="GO:0032259">
    <property type="term" value="P:methylation"/>
    <property type="evidence" value="ECO:0007669"/>
    <property type="project" value="UniProtKB-KW"/>
</dbReference>
<evidence type="ECO:0000259" key="20">
    <source>
        <dbReference type="Pfam" id="PF10414"/>
    </source>
</evidence>
<feature type="binding site" evidence="16">
    <location>
        <position position="292"/>
    </location>
    <ligand>
        <name>S-adenosyl-L-methionine</name>
        <dbReference type="ChEBI" id="CHEBI:59789"/>
    </ligand>
</feature>
<keyword evidence="11 16" id="KW-0627">Porphyrin biosynthesis</keyword>
<comment type="pathway">
    <text evidence="1 16">Porphyrin-containing compound metabolism; siroheme biosynthesis; sirohydrochlorin from precorrin-2: step 1/1.</text>
</comment>
<dbReference type="PROSITE" id="PS00840">
    <property type="entry name" value="SUMT_2"/>
    <property type="match status" value="1"/>
</dbReference>
<dbReference type="UniPathway" id="UPA00262">
    <property type="reaction ID" value="UER00211"/>
</dbReference>
<dbReference type="Pfam" id="PF13241">
    <property type="entry name" value="NAD_binding_7"/>
    <property type="match status" value="1"/>
</dbReference>
<dbReference type="NCBIfam" id="NF007922">
    <property type="entry name" value="PRK10637.1"/>
    <property type="match status" value="1"/>
</dbReference>
<evidence type="ECO:0000256" key="15">
    <source>
        <dbReference type="ARBA" id="ARBA00060548"/>
    </source>
</evidence>
<feature type="region of interest" description="Uroporphyrinogen-III C-methyltransferase" evidence="16">
    <location>
        <begin position="283"/>
        <end position="540"/>
    </location>
</feature>
<keyword evidence="8 16" id="KW-0560">Oxidoreductase</keyword>
<comment type="pathway">
    <text evidence="13 16">Porphyrin-containing compound metabolism; siroheme biosynthesis; precorrin-2 from uroporphyrinogen III: step 1/1.</text>
</comment>
<dbReference type="InterPro" id="IPR000878">
    <property type="entry name" value="4pyrrol_Mease"/>
</dbReference>
<evidence type="ECO:0000313" key="23">
    <source>
        <dbReference type="Proteomes" id="UP000270487"/>
    </source>
</evidence>
<feature type="domain" description="Sirohaem synthase dimerisation" evidence="20">
    <location>
        <begin position="214"/>
        <end position="271"/>
    </location>
</feature>
<dbReference type="Proteomes" id="UP000270487">
    <property type="component" value="Chromosome"/>
</dbReference>
<keyword evidence="12 16" id="KW-0511">Multifunctional enzyme</keyword>
<dbReference type="NCBIfam" id="TIGR01470">
    <property type="entry name" value="cysG_Nterm"/>
    <property type="match status" value="1"/>
</dbReference>
<dbReference type="CDD" id="cd11642">
    <property type="entry name" value="SUMT"/>
    <property type="match status" value="1"/>
</dbReference>
<dbReference type="SUPFAM" id="SSF53790">
    <property type="entry name" value="Tetrapyrrole methylase"/>
    <property type="match status" value="1"/>
</dbReference>
<feature type="region of interest" description="Precorrin-2 dehydrogenase / sirohydrochlorin ferrochelatase" evidence="16">
    <location>
        <begin position="1"/>
        <end position="267"/>
    </location>
</feature>
<evidence type="ECO:0000256" key="18">
    <source>
        <dbReference type="RuleBase" id="RU003960"/>
    </source>
</evidence>
<sequence length="540" mass="58391">MFDRRGDIKQAMLTHACNLIVYSELGALPTALFHLRTSHAFSSFQGANRTPYSHPINLLYEKAVVDYLPIFADLKQRPVLVVGGGEVAARKVDLLLRAGAQVRIVAQALSAELEHQHLQGRVEWLGHNFVPQQLDDVFLVIAATDDSALNAEVYAEADKRCVLANVVDDQPRCSFIFPSIIDRSPLVVAVSSSGQAPVLARMLREKLEALLPASLGQMAELAGGLRGKVKQRLASIGARRRFWEKTFNGRFATLVANGQTEQAQQQLEQDLTAFAQGNEGAQGEIALVGAGPGDVGLLTLRGLQVMQQADVVLYDHLVSEETLDLVRRDAERICVGKRAGAHSVIQEETNRLLVELAQQGKRVVRLKGGDPFIFGRGGEELQVAAAAGIPFQVVPGVTAAAGATAYAGIPLTHRDHAQSVTFITGHCRDDDDGLDWPALARARQTLAIYMGTMKAADISRNLIAHGRDANTPVAVISRGTRADQQVQTGTLQQLEQLTRQAPLPALLVIGEVVELHHQIAWFGHQSQTAVAARPAVVNLA</sequence>
<dbReference type="PROSITE" id="PS00839">
    <property type="entry name" value="SUMT_1"/>
    <property type="match status" value="1"/>
</dbReference>
<dbReference type="PANTHER" id="PTHR45790">
    <property type="entry name" value="SIROHEME SYNTHASE-RELATED"/>
    <property type="match status" value="1"/>
</dbReference>
<dbReference type="InterPro" id="IPR028281">
    <property type="entry name" value="Sirohaem_synthase_central"/>
</dbReference>
<dbReference type="NCBIfam" id="TIGR01469">
    <property type="entry name" value="cobA_cysG_Cterm"/>
    <property type="match status" value="1"/>
</dbReference>
<comment type="pathway">
    <text evidence="16">Porphyrin-containing compound metabolism; siroheme biosynthesis; siroheme from sirohydrochlorin: step 1/1.</text>
</comment>
<dbReference type="GO" id="GO:0009236">
    <property type="term" value="P:cobalamin biosynthetic process"/>
    <property type="evidence" value="ECO:0007669"/>
    <property type="project" value="UniProtKB-UniRule"/>
</dbReference>
<evidence type="ECO:0000259" key="21">
    <source>
        <dbReference type="Pfam" id="PF14824"/>
    </source>
</evidence>
<dbReference type="Gene3D" id="3.40.50.720">
    <property type="entry name" value="NAD(P)-binding Rossmann-like Domain"/>
    <property type="match status" value="1"/>
</dbReference>
<dbReference type="FunFam" id="3.40.1010.10:FF:000001">
    <property type="entry name" value="Siroheme synthase"/>
    <property type="match status" value="1"/>
</dbReference>
<feature type="binding site" evidence="16">
    <location>
        <begin position="368"/>
        <end position="370"/>
    </location>
    <ligand>
        <name>S-adenosyl-L-methionine</name>
        <dbReference type="ChEBI" id="CHEBI:59789"/>
    </ligand>
</feature>
<feature type="binding site" evidence="16">
    <location>
        <begin position="107"/>
        <end position="108"/>
    </location>
    <ligand>
        <name>NAD(+)</name>
        <dbReference type="ChEBI" id="CHEBI:57540"/>
    </ligand>
</feature>
<dbReference type="InterPro" id="IPR012409">
    <property type="entry name" value="Sirohaem_synth"/>
</dbReference>
<dbReference type="Gene3D" id="3.30.950.10">
    <property type="entry name" value="Methyltransferase, Cobalt-precorrin-4 Transmethylase, Domain 2"/>
    <property type="match status" value="1"/>
</dbReference>
<gene>
    <name evidence="22" type="primary">cysG_1</name>
    <name evidence="16" type="synonym">cysG</name>
    <name evidence="22" type="ORF">NCTC13193_00975</name>
</gene>
<evidence type="ECO:0000256" key="7">
    <source>
        <dbReference type="ARBA" id="ARBA00022691"/>
    </source>
</evidence>
<evidence type="ECO:0000256" key="5">
    <source>
        <dbReference type="ARBA" id="ARBA00022603"/>
    </source>
</evidence>
<feature type="binding site" evidence="16">
    <location>
        <position position="479"/>
    </location>
    <ligand>
        <name>S-adenosyl-L-methionine</name>
        <dbReference type="ChEBI" id="CHEBI:59789"/>
    </ligand>
</feature>
<feature type="active site" description="Proton donor" evidence="16 17">
    <location>
        <position position="337"/>
    </location>
</feature>
<evidence type="ECO:0000256" key="4">
    <source>
        <dbReference type="ARBA" id="ARBA00022573"/>
    </source>
</evidence>
<evidence type="ECO:0000256" key="8">
    <source>
        <dbReference type="ARBA" id="ARBA00023002"/>
    </source>
</evidence>
<evidence type="ECO:0000256" key="10">
    <source>
        <dbReference type="ARBA" id="ARBA00023239"/>
    </source>
</evidence>
<dbReference type="Gene3D" id="1.10.8.210">
    <property type="entry name" value="Sirohaem synthase, dimerisation domain"/>
    <property type="match status" value="1"/>
</dbReference>
<protein>
    <recommendedName>
        <fullName evidence="16">Siroheme synthase</fullName>
    </recommendedName>
    <domain>
        <recommendedName>
            <fullName evidence="16">Uroporphyrinogen-III C-methyltransferase</fullName>
            <shortName evidence="16">Urogen III methylase</shortName>
            <ecNumber evidence="16">2.1.1.107</ecNumber>
        </recommendedName>
        <alternativeName>
            <fullName evidence="16">SUMT</fullName>
        </alternativeName>
        <alternativeName>
            <fullName evidence="16">Uroporphyrinogen III methylase</fullName>
            <shortName evidence="16">UROM</shortName>
        </alternativeName>
    </domain>
    <domain>
        <recommendedName>
            <fullName evidence="16">Precorrin-2 dehydrogenase</fullName>
            <ecNumber evidence="16">1.3.1.76</ecNumber>
        </recommendedName>
    </domain>
    <domain>
        <recommendedName>
            <fullName evidence="16">Sirohydrochlorin ferrochelatase</fullName>
            <ecNumber evidence="16">4.99.1.4</ecNumber>
        </recommendedName>
    </domain>
</protein>
<keyword evidence="7 16" id="KW-0949">S-adenosyl-L-methionine</keyword>
<comment type="pathway">
    <text evidence="15 16">Cofactor biosynthesis; adenosylcobalamin biosynthesis; precorrin-2 from uroporphyrinogen III: step 1/1.</text>
</comment>
<dbReference type="Pfam" id="PF10414">
    <property type="entry name" value="CysG_dimeriser"/>
    <property type="match status" value="1"/>
</dbReference>
<feature type="binding site" evidence="16">
    <location>
        <position position="373"/>
    </location>
    <ligand>
        <name>S-adenosyl-L-methionine</name>
        <dbReference type="ChEBI" id="CHEBI:59789"/>
    </ligand>
</feature>
<comment type="pathway">
    <text evidence="16">Cofactor biosynthesis; adenosylcobalamin biosynthesis; sirohydrochlorin from precorrin-2: step 1/1.</text>
</comment>
<proteinExistence type="inferred from homology"/>
<evidence type="ECO:0000256" key="2">
    <source>
        <dbReference type="ARBA" id="ARBA00005879"/>
    </source>
</evidence>
<evidence type="ECO:0000256" key="1">
    <source>
        <dbReference type="ARBA" id="ARBA00005010"/>
    </source>
</evidence>
<dbReference type="InterPro" id="IPR006367">
    <property type="entry name" value="Sirohaem_synthase_N"/>
</dbReference>
<evidence type="ECO:0000256" key="17">
    <source>
        <dbReference type="PIRSR" id="PIRSR036426-1"/>
    </source>
</evidence>
<dbReference type="InterPro" id="IPR037115">
    <property type="entry name" value="Sirohaem_synt_dimer_dom_sf"/>
</dbReference>
<dbReference type="GO" id="GO:0051266">
    <property type="term" value="F:sirohydrochlorin ferrochelatase activity"/>
    <property type="evidence" value="ECO:0007669"/>
    <property type="project" value="UniProtKB-EC"/>
</dbReference>
<dbReference type="EMBL" id="LR134492">
    <property type="protein sequence ID" value="VEI64024.1"/>
    <property type="molecule type" value="Genomic_DNA"/>
</dbReference>
<evidence type="ECO:0000256" key="16">
    <source>
        <dbReference type="HAMAP-Rule" id="MF_01646"/>
    </source>
</evidence>
<dbReference type="FunFam" id="3.30.160.110:FF:000001">
    <property type="entry name" value="Siroheme synthase"/>
    <property type="match status" value="1"/>
</dbReference>
<evidence type="ECO:0000256" key="3">
    <source>
        <dbReference type="ARBA" id="ARBA00022553"/>
    </source>
</evidence>
<keyword evidence="3 16" id="KW-0597">Phosphoprotein</keyword>
<feature type="binding site" evidence="16">
    <location>
        <position position="450"/>
    </location>
    <ligand>
        <name>S-adenosyl-L-methionine</name>
        <dbReference type="ChEBI" id="CHEBI:59789"/>
    </ligand>
</feature>
<name>A0A3S4YMC9_SERFO</name>
<dbReference type="InterPro" id="IPR035996">
    <property type="entry name" value="4pyrrol_Methylase_sf"/>
</dbReference>
<dbReference type="InterPro" id="IPR050161">
    <property type="entry name" value="Siro_Cobalamin_biosynth"/>
</dbReference>
<dbReference type="EC" id="1.3.1.76" evidence="16"/>
<feature type="binding site" evidence="16">
    <location>
        <begin position="86"/>
        <end position="87"/>
    </location>
    <ligand>
        <name>NAD(+)</name>
        <dbReference type="ChEBI" id="CHEBI:57540"/>
    </ligand>
</feature>
<keyword evidence="9 16" id="KW-0520">NAD</keyword>
<evidence type="ECO:0000256" key="11">
    <source>
        <dbReference type="ARBA" id="ARBA00023244"/>
    </source>
</evidence>
<dbReference type="HAMAP" id="MF_01646">
    <property type="entry name" value="Siroheme_synth"/>
    <property type="match status" value="1"/>
</dbReference>
<dbReference type="Pfam" id="PF14824">
    <property type="entry name" value="Sirohm_synth_M"/>
    <property type="match status" value="1"/>
</dbReference>
<dbReference type="SUPFAM" id="SSF75615">
    <property type="entry name" value="Siroheme synthase middle domains-like"/>
    <property type="match status" value="1"/>
</dbReference>
<dbReference type="PANTHER" id="PTHR45790:SF1">
    <property type="entry name" value="SIROHEME SYNTHASE"/>
    <property type="match status" value="1"/>
</dbReference>
<organism evidence="22 23">
    <name type="scientific">Serratia fonticola</name>
    <dbReference type="NCBI Taxonomy" id="47917"/>
    <lineage>
        <taxon>Bacteria</taxon>
        <taxon>Pseudomonadati</taxon>
        <taxon>Pseudomonadota</taxon>
        <taxon>Gammaproteobacteria</taxon>
        <taxon>Enterobacterales</taxon>
        <taxon>Yersiniaceae</taxon>
        <taxon>Serratia</taxon>
    </lineage>
</organism>
<dbReference type="PIRSF" id="PIRSF036426">
    <property type="entry name" value="Sirohaem_synth"/>
    <property type="match status" value="1"/>
</dbReference>
<dbReference type="InterPro" id="IPR003043">
    <property type="entry name" value="Uropor_MeTrfase_CS"/>
</dbReference>
<dbReference type="GO" id="GO:0043115">
    <property type="term" value="F:precorrin-2 dehydrogenase activity"/>
    <property type="evidence" value="ECO:0007669"/>
    <property type="project" value="UniProtKB-UniRule"/>
</dbReference>
<feature type="modified residue" description="Phosphoserine" evidence="16">
    <location>
        <position position="192"/>
    </location>
</feature>
<dbReference type="InterPro" id="IPR019478">
    <property type="entry name" value="Sirohaem_synthase_dimer_dom"/>
</dbReference>
<evidence type="ECO:0000256" key="6">
    <source>
        <dbReference type="ARBA" id="ARBA00022679"/>
    </source>
</evidence>
<keyword evidence="5 16" id="KW-0489">Methyltransferase</keyword>
<dbReference type="InterPro" id="IPR006366">
    <property type="entry name" value="CobA/CysG_C"/>
</dbReference>
<comment type="catalytic activity">
    <reaction evidence="14 16">
        <text>precorrin-2 + NAD(+) = sirohydrochlorin + NADH + 2 H(+)</text>
        <dbReference type="Rhea" id="RHEA:15613"/>
        <dbReference type="ChEBI" id="CHEBI:15378"/>
        <dbReference type="ChEBI" id="CHEBI:57540"/>
        <dbReference type="ChEBI" id="CHEBI:57945"/>
        <dbReference type="ChEBI" id="CHEBI:58351"/>
        <dbReference type="ChEBI" id="CHEBI:58827"/>
        <dbReference type="EC" id="1.3.1.76"/>
    </reaction>
</comment>
<feature type="binding site" evidence="16">
    <location>
        <begin position="398"/>
        <end position="399"/>
    </location>
    <ligand>
        <name>S-adenosyl-L-methionine</name>
        <dbReference type="ChEBI" id="CHEBI:59789"/>
    </ligand>
</feature>
<evidence type="ECO:0000313" key="22">
    <source>
        <dbReference type="EMBL" id="VEI64024.1"/>
    </source>
</evidence>
<dbReference type="EC" id="2.1.1.107" evidence="16"/>
<evidence type="ECO:0000256" key="14">
    <source>
        <dbReference type="ARBA" id="ARBA00047561"/>
    </source>
</evidence>
<dbReference type="InterPro" id="IPR014777">
    <property type="entry name" value="4pyrrole_Mease_sub1"/>
</dbReference>
<reference evidence="22 23" key="1">
    <citation type="submission" date="2018-12" db="EMBL/GenBank/DDBJ databases">
        <authorList>
            <consortium name="Pathogen Informatics"/>
        </authorList>
    </citation>
    <scope>NUCLEOTIDE SEQUENCE [LARGE SCALE GENOMIC DNA]</scope>
    <source>
        <strain evidence="22 23">NCTC13193</strain>
    </source>
</reference>
<feature type="domain" description="Tetrapyrrole methylase" evidence="19">
    <location>
        <begin position="285"/>
        <end position="494"/>
    </location>
</feature>
<evidence type="ECO:0000259" key="19">
    <source>
        <dbReference type="Pfam" id="PF00590"/>
    </source>
</evidence>
<dbReference type="Gene3D" id="3.40.1010.10">
    <property type="entry name" value="Cobalt-precorrin-4 Transmethylase, Domain 1"/>
    <property type="match status" value="1"/>
</dbReference>
<comment type="similarity">
    <text evidence="2 18">Belongs to the precorrin methyltransferase family.</text>
</comment>
<dbReference type="Pfam" id="PF00590">
    <property type="entry name" value="TP_methylase"/>
    <property type="match status" value="1"/>
</dbReference>